<gene>
    <name evidence="1" type="ORF">G7078_08040</name>
</gene>
<dbReference type="AlphaFoldDB" id="A0A6G7ZP13"/>
<sequence length="199" mass="21154">MLRRARVVVLFARVPELRDGLAALLEAFAPALDARAAVPGFLAVPALLRALLVDRDAVPLERDVPPPDESSPLAHFPLIIRCAASATASAISEPKRVALDMTELAADEALSAASRPASRIFLRALGLALIAAAAAARPAASISLLIAALASLSTVDSLELLEREEPLDFAAEPPDFRFVDDDFRLVDFATQTSLFGSYR</sequence>
<name>A0A6G7ZP13_9SPHN</name>
<dbReference type="KEGG" id="ssin:G7078_08040"/>
<dbReference type="RefSeq" id="WP_166094853.1">
    <property type="nucleotide sequence ID" value="NZ_CP049871.1"/>
</dbReference>
<accession>A0A6G7ZP13</accession>
<keyword evidence="2" id="KW-1185">Reference proteome</keyword>
<evidence type="ECO:0000313" key="2">
    <source>
        <dbReference type="Proteomes" id="UP000502502"/>
    </source>
</evidence>
<reference evidence="1 2" key="1">
    <citation type="submission" date="2020-03" db="EMBL/GenBank/DDBJ databases">
        <title>Sphingomonas sp. nov., isolated from fish.</title>
        <authorList>
            <person name="Hyun D.-W."/>
            <person name="Bae J.-W."/>
        </authorList>
    </citation>
    <scope>NUCLEOTIDE SEQUENCE [LARGE SCALE GENOMIC DNA]</scope>
    <source>
        <strain evidence="1 2">HDW15C</strain>
    </source>
</reference>
<organism evidence="1 2">
    <name type="scientific">Sphingomonas sinipercae</name>
    <dbReference type="NCBI Taxonomy" id="2714944"/>
    <lineage>
        <taxon>Bacteria</taxon>
        <taxon>Pseudomonadati</taxon>
        <taxon>Pseudomonadota</taxon>
        <taxon>Alphaproteobacteria</taxon>
        <taxon>Sphingomonadales</taxon>
        <taxon>Sphingomonadaceae</taxon>
        <taxon>Sphingomonas</taxon>
    </lineage>
</organism>
<protein>
    <submittedName>
        <fullName evidence="1">Uncharacterized protein</fullName>
    </submittedName>
</protein>
<dbReference type="EMBL" id="CP049871">
    <property type="protein sequence ID" value="QIL02737.1"/>
    <property type="molecule type" value="Genomic_DNA"/>
</dbReference>
<proteinExistence type="predicted"/>
<dbReference type="Proteomes" id="UP000502502">
    <property type="component" value="Chromosome"/>
</dbReference>
<evidence type="ECO:0000313" key="1">
    <source>
        <dbReference type="EMBL" id="QIL02737.1"/>
    </source>
</evidence>